<gene>
    <name evidence="2" type="ORF">g.64733</name>
</gene>
<accession>A0A2S2PAK1</accession>
<organism evidence="2">
    <name type="scientific">Schizaphis graminum</name>
    <name type="common">Green bug aphid</name>
    <dbReference type="NCBI Taxonomy" id="13262"/>
    <lineage>
        <taxon>Eukaryota</taxon>
        <taxon>Metazoa</taxon>
        <taxon>Ecdysozoa</taxon>
        <taxon>Arthropoda</taxon>
        <taxon>Hexapoda</taxon>
        <taxon>Insecta</taxon>
        <taxon>Pterygota</taxon>
        <taxon>Neoptera</taxon>
        <taxon>Paraneoptera</taxon>
        <taxon>Hemiptera</taxon>
        <taxon>Sternorrhyncha</taxon>
        <taxon>Aphidomorpha</taxon>
        <taxon>Aphidoidea</taxon>
        <taxon>Aphididae</taxon>
        <taxon>Aphidini</taxon>
        <taxon>Schizaphis</taxon>
    </lineage>
</organism>
<evidence type="ECO:0000259" key="1">
    <source>
        <dbReference type="PROSITE" id="PS50878"/>
    </source>
</evidence>
<dbReference type="InterPro" id="IPR043502">
    <property type="entry name" value="DNA/RNA_pol_sf"/>
</dbReference>
<sequence>MEKFDVPSKLVRMVKACIKGSRCKIKFGNSYSEEFIATLGLKQGDALLLTLFNIPLEEVVRKVQEIANGINLNGKVHALLTYADDVVILGKKEEDIKNTTKELITRALSMELMINEEKIKYTNKYLVFNYFMSMGSCTSETKNSFS</sequence>
<dbReference type="AlphaFoldDB" id="A0A2S2PAK1"/>
<dbReference type="GO" id="GO:0071897">
    <property type="term" value="P:DNA biosynthetic process"/>
    <property type="evidence" value="ECO:0007669"/>
    <property type="project" value="UniProtKB-ARBA"/>
</dbReference>
<dbReference type="SUPFAM" id="SSF56672">
    <property type="entry name" value="DNA/RNA polymerases"/>
    <property type="match status" value="1"/>
</dbReference>
<dbReference type="Pfam" id="PF00078">
    <property type="entry name" value="RVT_1"/>
    <property type="match status" value="1"/>
</dbReference>
<reference evidence="2" key="1">
    <citation type="submission" date="2018-04" db="EMBL/GenBank/DDBJ databases">
        <title>Transcriptome of Schizaphis graminum biotype I.</title>
        <authorList>
            <person name="Scully E.D."/>
            <person name="Geib S.M."/>
            <person name="Palmer N.A."/>
            <person name="Koch K."/>
            <person name="Bradshaw J."/>
            <person name="Heng-Moss T."/>
            <person name="Sarath G."/>
        </authorList>
    </citation>
    <scope>NUCLEOTIDE SEQUENCE</scope>
</reference>
<protein>
    <recommendedName>
        <fullName evidence="1">Reverse transcriptase domain-containing protein</fullName>
    </recommendedName>
</protein>
<dbReference type="PANTHER" id="PTHR47027">
    <property type="entry name" value="REVERSE TRANSCRIPTASE DOMAIN-CONTAINING PROTEIN"/>
    <property type="match status" value="1"/>
</dbReference>
<dbReference type="InterPro" id="IPR000477">
    <property type="entry name" value="RT_dom"/>
</dbReference>
<name>A0A2S2PAK1_SCHGA</name>
<dbReference type="EMBL" id="GGMR01013872">
    <property type="protein sequence ID" value="MBY26491.1"/>
    <property type="molecule type" value="Transcribed_RNA"/>
</dbReference>
<dbReference type="PROSITE" id="PS50878">
    <property type="entry name" value="RT_POL"/>
    <property type="match status" value="1"/>
</dbReference>
<dbReference type="PANTHER" id="PTHR47027:SF20">
    <property type="entry name" value="REVERSE TRANSCRIPTASE-LIKE PROTEIN WITH RNA-DIRECTED DNA POLYMERASE DOMAIN"/>
    <property type="match status" value="1"/>
</dbReference>
<dbReference type="InterPro" id="IPR043128">
    <property type="entry name" value="Rev_trsase/Diguanyl_cyclase"/>
</dbReference>
<evidence type="ECO:0000313" key="2">
    <source>
        <dbReference type="EMBL" id="MBY26491.1"/>
    </source>
</evidence>
<proteinExistence type="predicted"/>
<dbReference type="Gene3D" id="3.30.70.270">
    <property type="match status" value="1"/>
</dbReference>
<feature type="domain" description="Reverse transcriptase" evidence="1">
    <location>
        <begin position="1"/>
        <end position="146"/>
    </location>
</feature>